<comment type="similarity">
    <text evidence="1">Belongs to the LytR/CpsA/Psr (LCP) family.</text>
</comment>
<dbReference type="PANTHER" id="PTHR33392">
    <property type="entry name" value="POLYISOPRENYL-TEICHOIC ACID--PEPTIDOGLYCAN TEICHOIC ACID TRANSFERASE TAGU"/>
    <property type="match status" value="1"/>
</dbReference>
<organism evidence="6 7">
    <name type="scientific">Nocardiopsis endophytica</name>
    <dbReference type="NCBI Taxonomy" id="3018445"/>
    <lineage>
        <taxon>Bacteria</taxon>
        <taxon>Bacillati</taxon>
        <taxon>Actinomycetota</taxon>
        <taxon>Actinomycetes</taxon>
        <taxon>Streptosporangiales</taxon>
        <taxon>Nocardiopsidaceae</taxon>
        <taxon>Nocardiopsis</taxon>
    </lineage>
</organism>
<dbReference type="RefSeq" id="WP_270688953.1">
    <property type="nucleotide sequence ID" value="NZ_JAQFWQ010000091.1"/>
</dbReference>
<evidence type="ECO:0000259" key="4">
    <source>
        <dbReference type="Pfam" id="PF03816"/>
    </source>
</evidence>
<keyword evidence="3" id="KW-0472">Membrane</keyword>
<feature type="compositionally biased region" description="Low complexity" evidence="2">
    <location>
        <begin position="484"/>
        <end position="510"/>
    </location>
</feature>
<keyword evidence="3" id="KW-1133">Transmembrane helix</keyword>
<dbReference type="PANTHER" id="PTHR33392:SF6">
    <property type="entry name" value="POLYISOPRENYL-TEICHOIC ACID--PEPTIDOGLYCAN TEICHOIC ACID TRANSFERASE TAGU"/>
    <property type="match status" value="1"/>
</dbReference>
<dbReference type="NCBIfam" id="TIGR00350">
    <property type="entry name" value="lytR_cpsA_psr"/>
    <property type="match status" value="1"/>
</dbReference>
<gene>
    <name evidence="6" type="ORF">O4J56_24320</name>
</gene>
<dbReference type="Pfam" id="PF13399">
    <property type="entry name" value="LytR_C"/>
    <property type="match status" value="1"/>
</dbReference>
<feature type="region of interest" description="Disordered" evidence="2">
    <location>
        <begin position="1"/>
        <end position="46"/>
    </location>
</feature>
<dbReference type="EMBL" id="JAQFWQ010000091">
    <property type="protein sequence ID" value="MDA2813793.1"/>
    <property type="molecule type" value="Genomic_DNA"/>
</dbReference>
<proteinExistence type="inferred from homology"/>
<evidence type="ECO:0000256" key="1">
    <source>
        <dbReference type="ARBA" id="ARBA00006068"/>
    </source>
</evidence>
<reference evidence="6 7" key="1">
    <citation type="submission" date="2023-01" db="EMBL/GenBank/DDBJ databases">
        <title>Draft genome sequence of Nocardiopsis sp. RSe5-2 isolated from halophytes.</title>
        <authorList>
            <person name="Duangmal K."/>
            <person name="Chantavorakit T."/>
        </authorList>
    </citation>
    <scope>NUCLEOTIDE SEQUENCE [LARGE SCALE GENOMIC DNA]</scope>
    <source>
        <strain evidence="6 7">RSe5-2</strain>
    </source>
</reference>
<feature type="region of interest" description="Disordered" evidence="2">
    <location>
        <begin position="365"/>
        <end position="395"/>
    </location>
</feature>
<dbReference type="InterPro" id="IPR027381">
    <property type="entry name" value="LytR/CpsA/Psr_C"/>
</dbReference>
<dbReference type="Gene3D" id="3.40.630.190">
    <property type="entry name" value="LCP protein"/>
    <property type="match status" value="1"/>
</dbReference>
<accession>A0ABT4UA19</accession>
<protein>
    <submittedName>
        <fullName evidence="6">LCP family protein</fullName>
    </submittedName>
</protein>
<sequence length="517" mass="54017">MGERRGDGGRGHRDKDGDDFRRVRSSPTPPAGPSRARGPRGPVLPERSVRRRRLSLLLAGTLSVVVLLASGTAWALTGWVSGQINRFDVFSGLGERPDPGPTGALNFLVIGSDSREGMDSSSKSDLGVGSADGRRSDTMMLVHINDDRDAVSVIGIPRDSWVDVPGAGKDKINAAYAHGGPKLTVRTVEAATHVRIDHYVEIDFTGFTEVVDALGGIEVCLPEPITDEKAKLDMAAGTHEVDGREALAFARTRKTAGGDLDRIDRQQQVMAALLDKALSTDTLGDPARFSAFLETALGSVTVDSGLDTAAISELGGQLRSVGLDDVSFAQVPVENASYWTPRGDVAVTWDQKAAQEMFARVAADEPLDGAEPSGKAAQGGQGAQGGEEAPPAPGDVRVQVFNGIGTPGMGGQAARDLEATGFSVPGEAQNWSSRDEEATTVRYGPGDEAAAELVASAVPGAEPREDSTLSGEVQLVLGFDYTGVVPVENPEPEPSATPSAEEAGPETATARDNVCDG</sequence>
<evidence type="ECO:0000259" key="5">
    <source>
        <dbReference type="Pfam" id="PF13399"/>
    </source>
</evidence>
<comment type="caution">
    <text evidence="6">The sequence shown here is derived from an EMBL/GenBank/DDBJ whole genome shotgun (WGS) entry which is preliminary data.</text>
</comment>
<evidence type="ECO:0000313" key="6">
    <source>
        <dbReference type="EMBL" id="MDA2813793.1"/>
    </source>
</evidence>
<dbReference type="InterPro" id="IPR050922">
    <property type="entry name" value="LytR/CpsA/Psr_CW_biosynth"/>
</dbReference>
<keyword evidence="7" id="KW-1185">Reference proteome</keyword>
<feature type="domain" description="LytR/CpsA/Psr regulator C-terminal" evidence="5">
    <location>
        <begin position="395"/>
        <end position="481"/>
    </location>
</feature>
<feature type="compositionally biased region" description="Basic and acidic residues" evidence="2">
    <location>
        <begin position="1"/>
        <end position="22"/>
    </location>
</feature>
<name>A0ABT4UA19_9ACTN</name>
<dbReference type="Gene3D" id="3.30.70.2390">
    <property type="match status" value="1"/>
</dbReference>
<feature type="domain" description="Cell envelope-related transcriptional attenuator" evidence="4">
    <location>
        <begin position="135"/>
        <end position="277"/>
    </location>
</feature>
<dbReference type="Proteomes" id="UP001527866">
    <property type="component" value="Unassembled WGS sequence"/>
</dbReference>
<evidence type="ECO:0000256" key="2">
    <source>
        <dbReference type="SAM" id="MobiDB-lite"/>
    </source>
</evidence>
<feature type="region of interest" description="Disordered" evidence="2">
    <location>
        <begin position="484"/>
        <end position="517"/>
    </location>
</feature>
<keyword evidence="3" id="KW-0812">Transmembrane</keyword>
<dbReference type="Pfam" id="PF03816">
    <property type="entry name" value="LytR_cpsA_psr"/>
    <property type="match status" value="1"/>
</dbReference>
<evidence type="ECO:0000313" key="7">
    <source>
        <dbReference type="Proteomes" id="UP001527866"/>
    </source>
</evidence>
<dbReference type="InterPro" id="IPR004474">
    <property type="entry name" value="LytR_CpsA_psr"/>
</dbReference>
<feature type="transmembrane region" description="Helical" evidence="3">
    <location>
        <begin position="54"/>
        <end position="76"/>
    </location>
</feature>
<evidence type="ECO:0000256" key="3">
    <source>
        <dbReference type="SAM" id="Phobius"/>
    </source>
</evidence>